<dbReference type="RefSeq" id="WP_051032346.1">
    <property type="nucleotide sequence ID" value="NZ_CAWPHS010000015.1"/>
</dbReference>
<evidence type="ECO:0000259" key="6">
    <source>
        <dbReference type="Pfam" id="PF07992"/>
    </source>
</evidence>
<dbReference type="GO" id="GO:0003955">
    <property type="term" value="F:NAD(P)H dehydrogenase (quinone) activity"/>
    <property type="evidence" value="ECO:0007669"/>
    <property type="project" value="TreeGrafter"/>
</dbReference>
<accession>A0A7X6RJ56</accession>
<comment type="cofactor">
    <cofactor evidence="1">
        <name>FAD</name>
        <dbReference type="ChEBI" id="CHEBI:57692"/>
    </cofactor>
</comment>
<dbReference type="PANTHER" id="PTHR42913">
    <property type="entry name" value="APOPTOSIS-INDUCING FACTOR 1"/>
    <property type="match status" value="1"/>
</dbReference>
<keyword evidence="8" id="KW-1185">Reference proteome</keyword>
<gene>
    <name evidence="7" type="ORF">HGA07_20020</name>
</gene>
<keyword evidence="5" id="KW-0560">Oxidoreductase</keyword>
<dbReference type="SUPFAM" id="SSF51905">
    <property type="entry name" value="FAD/NAD(P)-binding domain"/>
    <property type="match status" value="1"/>
</dbReference>
<proteinExistence type="inferred from homology"/>
<evidence type="ECO:0000256" key="4">
    <source>
        <dbReference type="ARBA" id="ARBA00022827"/>
    </source>
</evidence>
<evidence type="ECO:0000313" key="8">
    <source>
        <dbReference type="Proteomes" id="UP000523447"/>
    </source>
</evidence>
<keyword evidence="4" id="KW-0274">FAD</keyword>
<keyword evidence="3" id="KW-0285">Flavoprotein</keyword>
<comment type="caution">
    <text evidence="7">The sequence shown here is derived from an EMBL/GenBank/DDBJ whole genome shotgun (WGS) entry which is preliminary data.</text>
</comment>
<dbReference type="Pfam" id="PF07992">
    <property type="entry name" value="Pyr_redox_2"/>
    <property type="match status" value="1"/>
</dbReference>
<dbReference type="EMBL" id="JAAXPE010000022">
    <property type="protein sequence ID" value="NKY87907.1"/>
    <property type="molecule type" value="Genomic_DNA"/>
</dbReference>
<dbReference type="PANTHER" id="PTHR42913:SF3">
    <property type="entry name" value="64 KDA MITOCHONDRIAL NADH DEHYDROGENASE (EUROFUNG)"/>
    <property type="match status" value="1"/>
</dbReference>
<evidence type="ECO:0000313" key="7">
    <source>
        <dbReference type="EMBL" id="NKY87907.1"/>
    </source>
</evidence>
<evidence type="ECO:0000256" key="1">
    <source>
        <dbReference type="ARBA" id="ARBA00001974"/>
    </source>
</evidence>
<feature type="domain" description="FAD/NAD(P)-binding" evidence="6">
    <location>
        <begin position="3"/>
        <end position="312"/>
    </location>
</feature>
<dbReference type="InterPro" id="IPR036188">
    <property type="entry name" value="FAD/NAD-bd_sf"/>
</dbReference>
<dbReference type="InterPro" id="IPR023753">
    <property type="entry name" value="FAD/NAD-binding_dom"/>
</dbReference>
<organism evidence="7 8">
    <name type="scientific">Nocardia veterana</name>
    <dbReference type="NCBI Taxonomy" id="132249"/>
    <lineage>
        <taxon>Bacteria</taxon>
        <taxon>Bacillati</taxon>
        <taxon>Actinomycetota</taxon>
        <taxon>Actinomycetes</taxon>
        <taxon>Mycobacteriales</taxon>
        <taxon>Nocardiaceae</taxon>
        <taxon>Nocardia</taxon>
    </lineage>
</organism>
<evidence type="ECO:0000256" key="3">
    <source>
        <dbReference type="ARBA" id="ARBA00022630"/>
    </source>
</evidence>
<dbReference type="Proteomes" id="UP000523447">
    <property type="component" value="Unassembled WGS sequence"/>
</dbReference>
<dbReference type="AlphaFoldDB" id="A0A7X6RJ56"/>
<dbReference type="GO" id="GO:0019646">
    <property type="term" value="P:aerobic electron transport chain"/>
    <property type="evidence" value="ECO:0007669"/>
    <property type="project" value="TreeGrafter"/>
</dbReference>
<reference evidence="7 8" key="1">
    <citation type="submission" date="2020-04" db="EMBL/GenBank/DDBJ databases">
        <title>MicrobeNet Type strains.</title>
        <authorList>
            <person name="Nicholson A.C."/>
        </authorList>
    </citation>
    <scope>NUCLEOTIDE SEQUENCE [LARGE SCALE GENOMIC DNA]</scope>
    <source>
        <strain evidence="7 8">DSM 44445</strain>
    </source>
</reference>
<protein>
    <submittedName>
        <fullName evidence="7">FAD-dependent oxidoreductase</fullName>
    </submittedName>
</protein>
<dbReference type="PRINTS" id="PR00368">
    <property type="entry name" value="FADPNR"/>
</dbReference>
<name>A0A7X6RJ56_9NOCA</name>
<dbReference type="Gene3D" id="3.50.50.100">
    <property type="match status" value="1"/>
</dbReference>
<sequence>MSKILVVGSGFAGVWSAASAVRLARAHGAEDVSVTVVAPGDDLVIRPRLYEAGPDRMRVPLDRILGPVGVRRIPAIVTGIDTDRRTVTGVGSDGRSIRSDYDKLILATGSQLRRPRIPGAELVHDVDTLPAAAALDAHLHRLPEIPPADGRFTVVVVGAGFTGLEIATELVDRLRPIAERVPGEVPRIVLVERSDEIAPELGPGPRPHILKVLARLDVAQRLGVSVAAVDRGGVTLSDGSRIAAATVVWTAGVQASPLTADIPGDRDRLGRIHVDEYLRAPDAPGVYVAGDTAATPADERTRVLQCCQHALQLGKYAGHNAVAEDLGLPLVPFVGEPYVTCLDLGSTDAMFSNGWDRRVIATGAAAKARKQRVNELFIYPPTDDPDELLRQADYRFSVRQLAPQPENLDSVVNEVR</sequence>
<dbReference type="InterPro" id="IPR051169">
    <property type="entry name" value="NADH-Q_oxidoreductase"/>
</dbReference>
<comment type="similarity">
    <text evidence="2">Belongs to the NADH dehydrogenase family.</text>
</comment>
<evidence type="ECO:0000256" key="2">
    <source>
        <dbReference type="ARBA" id="ARBA00005272"/>
    </source>
</evidence>
<evidence type="ECO:0000256" key="5">
    <source>
        <dbReference type="ARBA" id="ARBA00023002"/>
    </source>
</evidence>
<dbReference type="PRINTS" id="PR00411">
    <property type="entry name" value="PNDRDTASEI"/>
</dbReference>